<dbReference type="GO" id="GO:0032259">
    <property type="term" value="P:methylation"/>
    <property type="evidence" value="ECO:0007669"/>
    <property type="project" value="UniProtKB-KW"/>
</dbReference>
<dbReference type="RefSeq" id="WP_149171481.1">
    <property type="nucleotide sequence ID" value="NZ_VTOY01000005.1"/>
</dbReference>
<name>A0A5D6W6Y0_9FIRM</name>
<dbReference type="EMBL" id="VTOY01000005">
    <property type="protein sequence ID" value="TYZ22558.1"/>
    <property type="molecule type" value="Genomic_DNA"/>
</dbReference>
<dbReference type="CDD" id="cd02440">
    <property type="entry name" value="AdoMet_MTases"/>
    <property type="match status" value="1"/>
</dbReference>
<gene>
    <name evidence="1" type="ORF">FZ040_07875</name>
</gene>
<proteinExistence type="predicted"/>
<dbReference type="Gene3D" id="3.40.50.150">
    <property type="entry name" value="Vaccinia Virus protein VP39"/>
    <property type="match status" value="1"/>
</dbReference>
<dbReference type="InterPro" id="IPR029063">
    <property type="entry name" value="SAM-dependent_MTases_sf"/>
</dbReference>
<dbReference type="PANTHER" id="PTHR35276:SF1">
    <property type="entry name" value="TRNA (MNM(5)S(2)U34)-METHYLTRANSFERASE, CHLOROPLASTIC"/>
    <property type="match status" value="1"/>
</dbReference>
<dbReference type="OrthoDB" id="9792989at2"/>
<keyword evidence="1" id="KW-0489">Methyltransferase</keyword>
<comment type="caution">
    <text evidence="1">The sequence shown here is derived from an EMBL/GenBank/DDBJ whole genome shotgun (WGS) entry which is preliminary data.</text>
</comment>
<sequence length="186" mass="20768">MQTVSNVINLMHQSILPAVRQAEVIVDATAGNGGDTLFLAQNMKESCHLYAFDIQAEAIEHTKQRTSEFAGKITYLQQSHEQIDRYVDRSIDVAMFNLGYLPGAAHDAVTKHETTLKAVKCVLAKLSLQGICAIMVYTGHPEGKVEADCLANFLQALPVRDYTVGCYRLWNHRPEAPYGFILERTR</sequence>
<dbReference type="Proteomes" id="UP000323646">
    <property type="component" value="Unassembled WGS sequence"/>
</dbReference>
<dbReference type="SUPFAM" id="SSF53335">
    <property type="entry name" value="S-adenosyl-L-methionine-dependent methyltransferases"/>
    <property type="match status" value="1"/>
</dbReference>
<evidence type="ECO:0000313" key="2">
    <source>
        <dbReference type="Proteomes" id="UP000323646"/>
    </source>
</evidence>
<dbReference type="InterPro" id="IPR010719">
    <property type="entry name" value="MnmM_MeTrfase"/>
</dbReference>
<dbReference type="Pfam" id="PF06962">
    <property type="entry name" value="rRNA_methylase"/>
    <property type="match status" value="1"/>
</dbReference>
<keyword evidence="2" id="KW-1185">Reference proteome</keyword>
<protein>
    <submittedName>
        <fullName evidence="1">Methyltransferase domain-containing protein</fullName>
    </submittedName>
</protein>
<accession>A0A5D6W6Y0</accession>
<keyword evidence="1" id="KW-0808">Transferase</keyword>
<evidence type="ECO:0000313" key="1">
    <source>
        <dbReference type="EMBL" id="TYZ22558.1"/>
    </source>
</evidence>
<organism evidence="1 2">
    <name type="scientific">Selenomonas ruminis</name>
    <dbReference type="NCBI Taxonomy" id="2593411"/>
    <lineage>
        <taxon>Bacteria</taxon>
        <taxon>Bacillati</taxon>
        <taxon>Bacillota</taxon>
        <taxon>Negativicutes</taxon>
        <taxon>Selenomonadales</taxon>
        <taxon>Selenomonadaceae</taxon>
        <taxon>Selenomonas</taxon>
    </lineage>
</organism>
<dbReference type="PANTHER" id="PTHR35276">
    <property type="entry name" value="S-ADENOSYL-L-METHIONINE-DEPENDENT METHYLTRANSFERASES SUPERFAMILY PROTEIN"/>
    <property type="match status" value="1"/>
</dbReference>
<dbReference type="GO" id="GO:0008168">
    <property type="term" value="F:methyltransferase activity"/>
    <property type="evidence" value="ECO:0007669"/>
    <property type="project" value="UniProtKB-KW"/>
</dbReference>
<reference evidence="1 2" key="1">
    <citation type="submission" date="2019-08" db="EMBL/GenBank/DDBJ databases">
        <title>Selenomonas sp. mPRGC5 and Selenomonas sp. mPRGC8 isolated from ruminal fluid of dairy goat (Capra hircus).</title>
        <authorList>
            <person name="Poothong S."/>
            <person name="Nuengjamnong C."/>
            <person name="Tanasupawat S."/>
        </authorList>
    </citation>
    <scope>NUCLEOTIDE SEQUENCE [LARGE SCALE GENOMIC DNA]</scope>
    <source>
        <strain evidence="2">mPRGC5</strain>
    </source>
</reference>
<dbReference type="AlphaFoldDB" id="A0A5D6W6Y0"/>